<reference evidence="20 21" key="1">
    <citation type="submission" date="2019-04" db="EMBL/GenBank/DDBJ databases">
        <title>Corynebacterium endometrii sp. nov., isolated from the uterus of a cow with endometritis.</title>
        <authorList>
            <person name="Ballas P."/>
            <person name="Ruckert C."/>
            <person name="Wagener K."/>
            <person name="Drillich M."/>
            <person name="Kaempfer P."/>
            <person name="Busse H.-J."/>
            <person name="Ehling-Schulz M."/>
        </authorList>
    </citation>
    <scope>NUCLEOTIDE SEQUENCE [LARGE SCALE GENOMIC DNA]</scope>
    <source>
        <strain evidence="20 21">LMM-1653</strain>
    </source>
</reference>
<evidence type="ECO:0000256" key="19">
    <source>
        <dbReference type="SAM" id="Phobius"/>
    </source>
</evidence>
<dbReference type="GO" id="GO:0051301">
    <property type="term" value="P:cell division"/>
    <property type="evidence" value="ECO:0007669"/>
    <property type="project" value="InterPro"/>
</dbReference>
<accession>A0A4P7QGR9</accession>
<evidence type="ECO:0000256" key="10">
    <source>
        <dbReference type="ARBA" id="ARBA00032370"/>
    </source>
</evidence>
<evidence type="ECO:0000256" key="5">
    <source>
        <dbReference type="ARBA" id="ARBA00022692"/>
    </source>
</evidence>
<keyword evidence="8 19" id="KW-1133">Transmembrane helix</keyword>
<keyword evidence="5 19" id="KW-0812">Transmembrane</keyword>
<feature type="transmembrane region" description="Helical" evidence="19">
    <location>
        <begin position="73"/>
        <end position="89"/>
    </location>
</feature>
<comment type="pathway">
    <text evidence="2">Cell wall biogenesis; peptidoglycan biosynthesis.</text>
</comment>
<dbReference type="InterPro" id="IPR018365">
    <property type="entry name" value="Cell_cycle_FtsW-rel_CS"/>
</dbReference>
<feature type="transmembrane region" description="Helical" evidence="19">
    <location>
        <begin position="195"/>
        <end position="212"/>
    </location>
</feature>
<dbReference type="UniPathway" id="UPA00219"/>
<dbReference type="PANTHER" id="PTHR30474">
    <property type="entry name" value="CELL CYCLE PROTEIN"/>
    <property type="match status" value="1"/>
</dbReference>
<keyword evidence="4" id="KW-0808">Transferase</keyword>
<evidence type="ECO:0000256" key="13">
    <source>
        <dbReference type="ARBA" id="ARBA00041185"/>
    </source>
</evidence>
<feature type="transmembrane region" description="Helical" evidence="19">
    <location>
        <begin position="35"/>
        <end position="53"/>
    </location>
</feature>
<dbReference type="GO" id="GO:0015648">
    <property type="term" value="F:lipid-linked peptidoglycan transporter activity"/>
    <property type="evidence" value="ECO:0007669"/>
    <property type="project" value="TreeGrafter"/>
</dbReference>
<evidence type="ECO:0000256" key="4">
    <source>
        <dbReference type="ARBA" id="ARBA00022679"/>
    </source>
</evidence>
<evidence type="ECO:0000256" key="15">
    <source>
        <dbReference type="ARBA" id="ARBA00044770"/>
    </source>
</evidence>
<dbReference type="EC" id="2.4.99.28" evidence="15"/>
<feature type="region of interest" description="Disordered" evidence="18">
    <location>
        <begin position="437"/>
        <end position="494"/>
    </location>
</feature>
<evidence type="ECO:0000256" key="3">
    <source>
        <dbReference type="ARBA" id="ARBA00022676"/>
    </source>
</evidence>
<comment type="catalytic activity">
    <reaction evidence="16">
        <text>[GlcNAc-(1-&gt;4)-Mur2Ac(oyl-L-Ala-gamma-D-Glu-L-Lys-D-Ala-D-Ala)](n)-di-trans,octa-cis-undecaprenyl diphosphate + beta-D-GlcNAc-(1-&gt;4)-Mur2Ac(oyl-L-Ala-gamma-D-Glu-L-Lys-D-Ala-D-Ala)-di-trans,octa-cis-undecaprenyl diphosphate = [GlcNAc-(1-&gt;4)-Mur2Ac(oyl-L-Ala-gamma-D-Glu-L-Lys-D-Ala-D-Ala)](n+1)-di-trans,octa-cis-undecaprenyl diphosphate + di-trans,octa-cis-undecaprenyl diphosphate + H(+)</text>
        <dbReference type="Rhea" id="RHEA:23708"/>
        <dbReference type="Rhea" id="RHEA-COMP:9602"/>
        <dbReference type="Rhea" id="RHEA-COMP:9603"/>
        <dbReference type="ChEBI" id="CHEBI:15378"/>
        <dbReference type="ChEBI" id="CHEBI:58405"/>
        <dbReference type="ChEBI" id="CHEBI:60033"/>
        <dbReference type="ChEBI" id="CHEBI:78435"/>
        <dbReference type="EC" id="2.4.99.28"/>
    </reaction>
</comment>
<feature type="transmembrane region" description="Helical" evidence="19">
    <location>
        <begin position="101"/>
        <end position="121"/>
    </location>
</feature>
<evidence type="ECO:0000256" key="18">
    <source>
        <dbReference type="SAM" id="MobiDB-lite"/>
    </source>
</evidence>
<feature type="transmembrane region" description="Helical" evidence="19">
    <location>
        <begin position="172"/>
        <end position="189"/>
    </location>
</feature>
<dbReference type="InterPro" id="IPR001182">
    <property type="entry name" value="FtsW/RodA"/>
</dbReference>
<dbReference type="Pfam" id="PF01098">
    <property type="entry name" value="FTSW_RODA_SPOVE"/>
    <property type="match status" value="1"/>
</dbReference>
<evidence type="ECO:0000256" key="17">
    <source>
        <dbReference type="ARBA" id="ARBA00049966"/>
    </source>
</evidence>
<feature type="transmembrane region" description="Helical" evidence="19">
    <location>
        <begin position="306"/>
        <end position="326"/>
    </location>
</feature>
<dbReference type="EMBL" id="CP039247">
    <property type="protein sequence ID" value="QCB28803.1"/>
    <property type="molecule type" value="Genomic_DNA"/>
</dbReference>
<keyword evidence="3" id="KW-0328">Glycosyltransferase</keyword>
<proteinExistence type="inferred from homology"/>
<evidence type="ECO:0000313" key="21">
    <source>
        <dbReference type="Proteomes" id="UP000296352"/>
    </source>
</evidence>
<evidence type="ECO:0000256" key="6">
    <source>
        <dbReference type="ARBA" id="ARBA00022960"/>
    </source>
</evidence>
<evidence type="ECO:0000256" key="11">
    <source>
        <dbReference type="ARBA" id="ARBA00033270"/>
    </source>
</evidence>
<evidence type="ECO:0000313" key="20">
    <source>
        <dbReference type="EMBL" id="QCB28803.1"/>
    </source>
</evidence>
<keyword evidence="6" id="KW-0133">Cell shape</keyword>
<evidence type="ECO:0000256" key="2">
    <source>
        <dbReference type="ARBA" id="ARBA00004752"/>
    </source>
</evidence>
<name>A0A4P7QGR9_9CORY</name>
<evidence type="ECO:0000256" key="1">
    <source>
        <dbReference type="ARBA" id="ARBA00004141"/>
    </source>
</evidence>
<dbReference type="GO" id="GO:0032153">
    <property type="term" value="C:cell division site"/>
    <property type="evidence" value="ECO:0007669"/>
    <property type="project" value="TreeGrafter"/>
</dbReference>
<dbReference type="PANTHER" id="PTHR30474:SF2">
    <property type="entry name" value="PEPTIDOGLYCAN GLYCOSYLTRANSFERASE FTSW-RELATED"/>
    <property type="match status" value="1"/>
</dbReference>
<evidence type="ECO:0000256" key="7">
    <source>
        <dbReference type="ARBA" id="ARBA00022984"/>
    </source>
</evidence>
<evidence type="ECO:0000256" key="16">
    <source>
        <dbReference type="ARBA" id="ARBA00049902"/>
    </source>
</evidence>
<keyword evidence="7" id="KW-0573">Peptidoglycan synthesis</keyword>
<comment type="similarity">
    <text evidence="12">Belongs to the SEDS family. FtsW subfamily.</text>
</comment>
<feature type="transmembrane region" description="Helical" evidence="19">
    <location>
        <begin position="133"/>
        <end position="160"/>
    </location>
</feature>
<comment type="subcellular location">
    <subcellularLocation>
        <location evidence="1">Membrane</location>
        <topology evidence="1">Multi-pass membrane protein</topology>
    </subcellularLocation>
</comment>
<organism evidence="20 21">
    <name type="scientific">Corynebacterium endometrii</name>
    <dbReference type="NCBI Taxonomy" id="2488819"/>
    <lineage>
        <taxon>Bacteria</taxon>
        <taxon>Bacillati</taxon>
        <taxon>Actinomycetota</taxon>
        <taxon>Actinomycetes</taxon>
        <taxon>Mycobacteriales</taxon>
        <taxon>Corynebacteriaceae</taxon>
        <taxon>Corynebacterium</taxon>
    </lineage>
</organism>
<dbReference type="GO" id="GO:0005886">
    <property type="term" value="C:plasma membrane"/>
    <property type="evidence" value="ECO:0007669"/>
    <property type="project" value="TreeGrafter"/>
</dbReference>
<sequence length="494" mass="53462">MATTESTGARPTDRAGRWSTRLRADMARMPGLDYLMLRIIIFLLVGIGVLMVFSSSMVDSYASGPGATVWDTGLRQSLMVMAGLVAFWLGLRMPPRVLRMLVPWILIISLLLLVAVLFPQIGTGREEVGSQSWIVLGGMTLQPSEFARIAIGLFGASVLADKNHVSFSLKDPFMVYSGIAALMFLLILGQGDLGMAMSFAGVVIFTLFFAGVDWRFLASVFGLGALGLVAVFLAGGFRSSRFHTYFDALRGDIEDTQDTGFQAYQGFLSLADGGVTGVGIGQSRAKWFYLPEAKNDFVFAIVGEEMGLWGGALVIILFAMLGFFGIRTAMRAQSQFQGLVAATLTAGVVSQAFFNIGYVVGLLPVTGIQLPMISAGGTSAIITIGSMGLLANVARHEPPQISAMQSYGRPLFDRILMLPEPRPAADLPAPRGRARHAIPHKDELEPVETGPSQRSYHRAAKSREARFGQPVTRRGSARGSEHRRAGDRSRDSRW</sequence>
<comment type="function">
    <text evidence="17">Peptidoglycan polymerase that is essential for cell division.</text>
</comment>
<feature type="compositionally biased region" description="Basic and acidic residues" evidence="18">
    <location>
        <begin position="479"/>
        <end position="494"/>
    </location>
</feature>
<keyword evidence="9 19" id="KW-0472">Membrane</keyword>
<dbReference type="GO" id="GO:0009252">
    <property type="term" value="P:peptidoglycan biosynthetic process"/>
    <property type="evidence" value="ECO:0007669"/>
    <property type="project" value="UniProtKB-UniPathway"/>
</dbReference>
<evidence type="ECO:0000256" key="8">
    <source>
        <dbReference type="ARBA" id="ARBA00022989"/>
    </source>
</evidence>
<feature type="transmembrane region" description="Helical" evidence="19">
    <location>
        <begin position="217"/>
        <end position="237"/>
    </location>
</feature>
<dbReference type="Proteomes" id="UP000296352">
    <property type="component" value="Chromosome"/>
</dbReference>
<dbReference type="PROSITE" id="PS00428">
    <property type="entry name" value="FTSW_RODA_SPOVE"/>
    <property type="match status" value="1"/>
</dbReference>
<dbReference type="KEGG" id="cee:CENDO_07645"/>
<dbReference type="GO" id="GO:0008955">
    <property type="term" value="F:peptidoglycan glycosyltransferase activity"/>
    <property type="evidence" value="ECO:0007669"/>
    <property type="project" value="UniProtKB-EC"/>
</dbReference>
<dbReference type="RefSeq" id="WP_136141494.1">
    <property type="nucleotide sequence ID" value="NZ_CP039247.1"/>
</dbReference>
<dbReference type="GO" id="GO:0008360">
    <property type="term" value="P:regulation of cell shape"/>
    <property type="evidence" value="ECO:0007669"/>
    <property type="project" value="UniProtKB-KW"/>
</dbReference>
<feature type="transmembrane region" description="Helical" evidence="19">
    <location>
        <begin position="372"/>
        <end position="394"/>
    </location>
</feature>
<dbReference type="OrthoDB" id="9768187at2"/>
<evidence type="ECO:0000256" key="9">
    <source>
        <dbReference type="ARBA" id="ARBA00023136"/>
    </source>
</evidence>
<evidence type="ECO:0000256" key="14">
    <source>
        <dbReference type="ARBA" id="ARBA00041418"/>
    </source>
</evidence>
<protein>
    <recommendedName>
        <fullName evidence="13">Probable peptidoglycan glycosyltransferase FtsW</fullName>
        <ecNumber evidence="15">2.4.99.28</ecNumber>
    </recommendedName>
    <alternativeName>
        <fullName evidence="14">Cell division protein FtsW</fullName>
    </alternativeName>
    <alternativeName>
        <fullName evidence="11">Cell wall polymerase</fullName>
    </alternativeName>
    <alternativeName>
        <fullName evidence="10">Peptidoglycan polymerase</fullName>
    </alternativeName>
</protein>
<gene>
    <name evidence="20" type="primary">ftsW2</name>
    <name evidence="20" type="ORF">CENDO_07645</name>
</gene>
<feature type="transmembrane region" description="Helical" evidence="19">
    <location>
        <begin position="338"/>
        <end position="360"/>
    </location>
</feature>
<keyword evidence="21" id="KW-1185">Reference proteome</keyword>
<evidence type="ECO:0000256" key="12">
    <source>
        <dbReference type="ARBA" id="ARBA00038053"/>
    </source>
</evidence>
<dbReference type="AlphaFoldDB" id="A0A4P7QGR9"/>